<dbReference type="InterPro" id="IPR023042">
    <property type="entry name" value="Peptidase_M17_leu_NH2_pept"/>
</dbReference>
<dbReference type="GO" id="GO:0030145">
    <property type="term" value="F:manganese ion binding"/>
    <property type="evidence" value="ECO:0007669"/>
    <property type="project" value="UniProtKB-UniRule"/>
</dbReference>
<feature type="binding site" evidence="8">
    <location>
        <position position="316"/>
    </location>
    <ligand>
        <name>Mn(2+)</name>
        <dbReference type="ChEBI" id="CHEBI:29035"/>
        <label>1</label>
    </ligand>
</feature>
<keyword evidence="5 8" id="KW-0645">Protease</keyword>
<dbReference type="PRINTS" id="PR00481">
    <property type="entry name" value="LAMNOPPTDASE"/>
</dbReference>
<reference evidence="10 11" key="1">
    <citation type="submission" date="2019-07" db="EMBL/GenBank/DDBJ databases">
        <title>Sulfurimonas paralvinellae sp. nov., a novel mesophilic, hydrogen- and sulfur-oxidizing chemolithoautotroph within the Epsilonproteo- bacteria isolated from a deep-sea hydrothermal vent polychaete nest, reclassification of Thiomicrospira denitrificans as Sulfurimonas denitrificans comb. nov. and emended description of the genus Sulfurimonas.</title>
        <authorList>
            <person name="Wang S."/>
            <person name="Jiang L."/>
            <person name="Shao Z."/>
        </authorList>
    </citation>
    <scope>NUCLEOTIDE SEQUENCE [LARGE SCALE GENOMIC DNA]</scope>
    <source>
        <strain evidence="10 11">GO25</strain>
    </source>
</reference>
<comment type="catalytic activity">
    <reaction evidence="1 8">
        <text>Release of an N-terminal amino acid, Xaa-|-Yaa-, in which Xaa is preferably Leu, but may be other amino acids including Pro although not Arg or Lys, and Yaa may be Pro. Amino acid amides and methyl esters are also readily hydrolyzed, but rates on arylamides are exceedingly low.</text>
        <dbReference type="EC" id="3.4.11.1"/>
    </reaction>
</comment>
<sequence length="469" mass="51683">MKIELIDKKNFDAKENLTVKLITPERLEKAKFKKTLKKAGFCAEQDTLCGMHGKSLLFCGIENHDEENIRTAAAAVAKAVKGFSYKSLSVDIDEKNIRHFIEGFILGGYEFNNYKSKPKKQKVKKLYLTCENVEHLTELFQEAVVVAEATCFTRDIVNTAPDDMHPETLAKVAKKLARQNQLSCDILDEKALKKERCEAMLAVGRASRHGSKLIHLAYKPKNAKKRIALVGKGLTYDSGGLSLKPATSMVTMKMDKAGACAVLGIIKAVSELKLDIEVHAFVGAVENMIGGDAYKPDDVLVSRKGDTIEVRNTDAEGRLVLADVLDYAQDKVKNPDYLFDFATLTGACMVALGQYTTGVMGHSNRLRHDLSKAAGKAGELTASLPFNKHLRKQLKSEIADICNISSKPYGGAITAGLFLDNFIKEENKDKWLHFDIAGSAYTESPWDVNVHGATGAGVRFMSEFLKKLK</sequence>
<dbReference type="CDD" id="cd00433">
    <property type="entry name" value="Peptidase_M17"/>
    <property type="match status" value="1"/>
</dbReference>
<name>A0A7M1B786_9BACT</name>
<dbReference type="GO" id="GO:0005737">
    <property type="term" value="C:cytoplasm"/>
    <property type="evidence" value="ECO:0007669"/>
    <property type="project" value="UniProtKB-SubCell"/>
</dbReference>
<gene>
    <name evidence="8" type="primary">pepA</name>
    <name evidence="10" type="ORF">FM071_04630</name>
</gene>
<feature type="domain" description="Cytosol aminopeptidase" evidence="9">
    <location>
        <begin position="312"/>
        <end position="319"/>
    </location>
</feature>
<dbReference type="GO" id="GO:0006508">
    <property type="term" value="P:proteolysis"/>
    <property type="evidence" value="ECO:0007669"/>
    <property type="project" value="UniProtKB-KW"/>
</dbReference>
<dbReference type="RefSeq" id="WP_193111854.1">
    <property type="nucleotide sequence ID" value="NZ_CP041406.1"/>
</dbReference>
<keyword evidence="8" id="KW-0963">Cytoplasm</keyword>
<feature type="binding site" evidence="8">
    <location>
        <position position="316"/>
    </location>
    <ligand>
        <name>Mn(2+)</name>
        <dbReference type="ChEBI" id="CHEBI:29035"/>
        <label>2</label>
    </ligand>
</feature>
<evidence type="ECO:0000256" key="5">
    <source>
        <dbReference type="ARBA" id="ARBA00022670"/>
    </source>
</evidence>
<evidence type="ECO:0000256" key="6">
    <source>
        <dbReference type="ARBA" id="ARBA00022801"/>
    </source>
</evidence>
<evidence type="ECO:0000256" key="1">
    <source>
        <dbReference type="ARBA" id="ARBA00000135"/>
    </source>
</evidence>
<dbReference type="InterPro" id="IPR000819">
    <property type="entry name" value="Peptidase_M17_C"/>
</dbReference>
<accession>A0A7M1B786</accession>
<dbReference type="EC" id="3.4.11.1" evidence="8"/>
<dbReference type="EC" id="3.4.11.10" evidence="8"/>
<dbReference type="NCBIfam" id="NF002081">
    <property type="entry name" value="PRK00913.3-3"/>
    <property type="match status" value="1"/>
</dbReference>
<dbReference type="InterPro" id="IPR008283">
    <property type="entry name" value="Peptidase_M17_N"/>
</dbReference>
<keyword evidence="7 8" id="KW-0464">Manganese</keyword>
<dbReference type="KEGG" id="spal:FM071_04630"/>
<dbReference type="SUPFAM" id="SSF53187">
    <property type="entry name" value="Zn-dependent exopeptidases"/>
    <property type="match status" value="1"/>
</dbReference>
<dbReference type="Pfam" id="PF02789">
    <property type="entry name" value="Peptidase_M17_N"/>
    <property type="match status" value="1"/>
</dbReference>
<dbReference type="EMBL" id="CP041406">
    <property type="protein sequence ID" value="QOP45609.1"/>
    <property type="molecule type" value="Genomic_DNA"/>
</dbReference>
<dbReference type="Pfam" id="PF00883">
    <property type="entry name" value="Peptidase_M17"/>
    <property type="match status" value="1"/>
</dbReference>
<comment type="cofactor">
    <cofactor evidence="8">
        <name>Mn(2+)</name>
        <dbReference type="ChEBI" id="CHEBI:29035"/>
    </cofactor>
    <text evidence="8">Binds 2 manganese ions per subunit.</text>
</comment>
<feature type="binding site" evidence="8">
    <location>
        <position position="314"/>
    </location>
    <ligand>
        <name>Mn(2+)</name>
        <dbReference type="ChEBI" id="CHEBI:29035"/>
        <label>1</label>
    </ligand>
</feature>
<organism evidence="10 11">
    <name type="scientific">Sulfurimonas paralvinellae</name>
    <dbReference type="NCBI Taxonomy" id="317658"/>
    <lineage>
        <taxon>Bacteria</taxon>
        <taxon>Pseudomonadati</taxon>
        <taxon>Campylobacterota</taxon>
        <taxon>Epsilonproteobacteria</taxon>
        <taxon>Campylobacterales</taxon>
        <taxon>Sulfurimonadaceae</taxon>
        <taxon>Sulfurimonas</taxon>
    </lineage>
</organism>
<feature type="binding site" evidence="8">
    <location>
        <position position="237"/>
    </location>
    <ligand>
        <name>Mn(2+)</name>
        <dbReference type="ChEBI" id="CHEBI:29035"/>
        <label>2</label>
    </ligand>
</feature>
<evidence type="ECO:0000313" key="11">
    <source>
        <dbReference type="Proteomes" id="UP000593580"/>
    </source>
</evidence>
<feature type="binding site" evidence="8">
    <location>
        <position position="237"/>
    </location>
    <ligand>
        <name>Mn(2+)</name>
        <dbReference type="ChEBI" id="CHEBI:29035"/>
        <label>1</label>
    </ligand>
</feature>
<feature type="active site" evidence="8">
    <location>
        <position position="244"/>
    </location>
</feature>
<dbReference type="SUPFAM" id="SSF52949">
    <property type="entry name" value="Macro domain-like"/>
    <property type="match status" value="1"/>
</dbReference>
<dbReference type="PANTHER" id="PTHR11963:SF23">
    <property type="entry name" value="CYTOSOL AMINOPEPTIDASE"/>
    <property type="match status" value="1"/>
</dbReference>
<dbReference type="Gene3D" id="3.40.220.10">
    <property type="entry name" value="Leucine Aminopeptidase, subunit E, domain 1"/>
    <property type="match status" value="1"/>
</dbReference>
<keyword evidence="8" id="KW-0479">Metal-binding</keyword>
<keyword evidence="6 8" id="KW-0378">Hydrolase</keyword>
<keyword evidence="4 8" id="KW-0031">Aminopeptidase</keyword>
<dbReference type="GO" id="GO:0070006">
    <property type="term" value="F:metalloaminopeptidase activity"/>
    <property type="evidence" value="ECO:0007669"/>
    <property type="project" value="InterPro"/>
</dbReference>
<evidence type="ECO:0000256" key="8">
    <source>
        <dbReference type="HAMAP-Rule" id="MF_00181"/>
    </source>
</evidence>
<feature type="binding site" evidence="8">
    <location>
        <position position="255"/>
    </location>
    <ligand>
        <name>Mn(2+)</name>
        <dbReference type="ChEBI" id="CHEBI:29035"/>
        <label>2</label>
    </ligand>
</feature>
<evidence type="ECO:0000256" key="2">
    <source>
        <dbReference type="ARBA" id="ARBA00000967"/>
    </source>
</evidence>
<comment type="function">
    <text evidence="8">Presumably involved in the processing and regular turnover of intracellular proteins. Catalyzes the removal of unsubstituted N-terminal amino acids from various peptides.</text>
</comment>
<dbReference type="PROSITE" id="PS00631">
    <property type="entry name" value="CYTOSOL_AP"/>
    <property type="match status" value="1"/>
</dbReference>
<comment type="similarity">
    <text evidence="3 8">Belongs to the peptidase M17 family.</text>
</comment>
<dbReference type="HAMAP" id="MF_00181">
    <property type="entry name" value="Cytosol_peptidase_M17"/>
    <property type="match status" value="1"/>
</dbReference>
<evidence type="ECO:0000256" key="3">
    <source>
        <dbReference type="ARBA" id="ARBA00009528"/>
    </source>
</evidence>
<feature type="binding site" evidence="8">
    <location>
        <position position="232"/>
    </location>
    <ligand>
        <name>Mn(2+)</name>
        <dbReference type="ChEBI" id="CHEBI:29035"/>
        <label>2</label>
    </ligand>
</feature>
<keyword evidence="11" id="KW-1185">Reference proteome</keyword>
<dbReference type="PANTHER" id="PTHR11963">
    <property type="entry name" value="LEUCINE AMINOPEPTIDASE-RELATED"/>
    <property type="match status" value="1"/>
</dbReference>
<dbReference type="Proteomes" id="UP000593580">
    <property type="component" value="Chromosome"/>
</dbReference>
<comment type="subcellular location">
    <subcellularLocation>
        <location evidence="8">Cytoplasm</location>
    </subcellularLocation>
</comment>
<evidence type="ECO:0000256" key="7">
    <source>
        <dbReference type="ARBA" id="ARBA00023211"/>
    </source>
</evidence>
<evidence type="ECO:0000313" key="10">
    <source>
        <dbReference type="EMBL" id="QOP45609.1"/>
    </source>
</evidence>
<protein>
    <recommendedName>
        <fullName evidence="8">Probable cytosol aminopeptidase</fullName>
        <ecNumber evidence="8">3.4.11.1</ecNumber>
    </recommendedName>
    <alternativeName>
        <fullName evidence="8">Leucine aminopeptidase</fullName>
        <shortName evidence="8">LAP</shortName>
        <ecNumber evidence="8">3.4.11.10</ecNumber>
    </alternativeName>
    <alternativeName>
        <fullName evidence="8">Leucyl aminopeptidase</fullName>
    </alternativeName>
</protein>
<dbReference type="NCBIfam" id="NF002073">
    <property type="entry name" value="PRK00913.1-2"/>
    <property type="match status" value="1"/>
</dbReference>
<dbReference type="InterPro" id="IPR043472">
    <property type="entry name" value="Macro_dom-like"/>
</dbReference>
<feature type="active site" evidence="8">
    <location>
        <position position="318"/>
    </location>
</feature>
<evidence type="ECO:0000256" key="4">
    <source>
        <dbReference type="ARBA" id="ARBA00022438"/>
    </source>
</evidence>
<proteinExistence type="inferred from homology"/>
<dbReference type="InterPro" id="IPR011356">
    <property type="entry name" value="Leucine_aapep/pepB"/>
</dbReference>
<evidence type="ECO:0000259" key="9">
    <source>
        <dbReference type="PROSITE" id="PS00631"/>
    </source>
</evidence>
<dbReference type="Gene3D" id="3.40.630.10">
    <property type="entry name" value="Zn peptidases"/>
    <property type="match status" value="1"/>
</dbReference>
<comment type="catalytic activity">
    <reaction evidence="2 8">
        <text>Release of an N-terminal amino acid, preferentially leucine, but not glutamic or aspartic acids.</text>
        <dbReference type="EC" id="3.4.11.10"/>
    </reaction>
</comment>
<dbReference type="AlphaFoldDB" id="A0A7M1B786"/>